<evidence type="ECO:0000313" key="1">
    <source>
        <dbReference type="EMBL" id="CAJ2659440.1"/>
    </source>
</evidence>
<comment type="caution">
    <text evidence="1">The sequence shown here is derived from an EMBL/GenBank/DDBJ whole genome shotgun (WGS) entry which is preliminary data.</text>
</comment>
<evidence type="ECO:0000313" key="2">
    <source>
        <dbReference type="Proteomes" id="UP001177021"/>
    </source>
</evidence>
<reference evidence="1" key="1">
    <citation type="submission" date="2023-10" db="EMBL/GenBank/DDBJ databases">
        <authorList>
            <person name="Rodriguez Cubillos JULIANA M."/>
            <person name="De Vega J."/>
        </authorList>
    </citation>
    <scope>NUCLEOTIDE SEQUENCE</scope>
</reference>
<protein>
    <submittedName>
        <fullName evidence="1">Uncharacterized protein</fullName>
    </submittedName>
</protein>
<dbReference type="Proteomes" id="UP001177021">
    <property type="component" value="Unassembled WGS sequence"/>
</dbReference>
<name>A0ACB0KTE4_TRIPR</name>
<sequence length="132" mass="14490">MAEQNKLEDVPSDPPPNTDPNHSINIPDSGTVDSVAPPTHGSKVDEGEEKRLGFFGFGFGWDLFILGFFLLGIPWLVGAVIFLLMICFNADMRDKYGYLACFIGAIGISLFLDSIERETCTTKCFSQGVDFS</sequence>
<gene>
    <name evidence="1" type="ORF">MILVUS5_LOCUS25619</name>
</gene>
<organism evidence="1 2">
    <name type="scientific">Trifolium pratense</name>
    <name type="common">Red clover</name>
    <dbReference type="NCBI Taxonomy" id="57577"/>
    <lineage>
        <taxon>Eukaryota</taxon>
        <taxon>Viridiplantae</taxon>
        <taxon>Streptophyta</taxon>
        <taxon>Embryophyta</taxon>
        <taxon>Tracheophyta</taxon>
        <taxon>Spermatophyta</taxon>
        <taxon>Magnoliopsida</taxon>
        <taxon>eudicotyledons</taxon>
        <taxon>Gunneridae</taxon>
        <taxon>Pentapetalae</taxon>
        <taxon>rosids</taxon>
        <taxon>fabids</taxon>
        <taxon>Fabales</taxon>
        <taxon>Fabaceae</taxon>
        <taxon>Papilionoideae</taxon>
        <taxon>50 kb inversion clade</taxon>
        <taxon>NPAAA clade</taxon>
        <taxon>Hologalegina</taxon>
        <taxon>IRL clade</taxon>
        <taxon>Trifolieae</taxon>
        <taxon>Trifolium</taxon>
    </lineage>
</organism>
<dbReference type="EMBL" id="CASHSV030000311">
    <property type="protein sequence ID" value="CAJ2659440.1"/>
    <property type="molecule type" value="Genomic_DNA"/>
</dbReference>
<accession>A0ACB0KTE4</accession>
<keyword evidence="2" id="KW-1185">Reference proteome</keyword>
<proteinExistence type="predicted"/>